<dbReference type="AlphaFoldDB" id="A0A6V0AT72"/>
<sequence>MEDSEEGDSPPDVDPEEDKRSHMVDAEEGDSGPAADSEADTRSPVGVESEVGNSAPDVDSEEDKRSPVGDSKDEDTEEGEPAPAAGYQVEKDSHILVMDAEEDLNEATNPIKETEPSLDSDFDADVVDEDRSKLKIIEPSSGECSKDDYGEVEKEIFIIGANSPTKNIEGEYHDGDNQGTPVEEISNDPQIQDHHFVKESTSDTVAEDEGNITPASEGKLVDEIEDRTSTQDHEKYDNVAMKDSSSHTNEVIDDTPPNPLIAALDEIAGTAEDDEPYEDTEIEETSKNEDGTADNSGHSNDDGGQKPDSLSAYFPAENHDDENGADGKEEDDKFRMDISLKSSNSKQNMRMCEPSEQHDSDEPSDGGWSDDDSGTIKSEITDMSYNTLGSAIVFDARNLSSKDEGTKQLSQIVATAQQQQEKDKPVTQLLTNSVAKQEQKHKAKPVAQPLTTSTSKKKKEILLSSILLDDMDAAETDNRSESEVDETGGGKDKKKKVKKKKKSQQAANDSSSADGSASKKKKSTGNEGKGKGKKKKKSADSKPFHFTI</sequence>
<feature type="compositionally biased region" description="Acidic residues" evidence="1">
    <location>
        <begin position="271"/>
        <end position="283"/>
    </location>
</feature>
<dbReference type="EMBL" id="HBIX01022142">
    <property type="protein sequence ID" value="CAE0722741.1"/>
    <property type="molecule type" value="Transcribed_RNA"/>
</dbReference>
<gene>
    <name evidence="2" type="ORF">PAUS00366_LOCUS15496</name>
    <name evidence="3" type="ORF">PAUS00366_LOCUS15497</name>
</gene>
<evidence type="ECO:0000256" key="1">
    <source>
        <dbReference type="SAM" id="MobiDB-lite"/>
    </source>
</evidence>
<feature type="region of interest" description="Disordered" evidence="1">
    <location>
        <begin position="1"/>
        <end position="93"/>
    </location>
</feature>
<feature type="compositionally biased region" description="Basic and acidic residues" evidence="1">
    <location>
        <begin position="219"/>
        <end position="237"/>
    </location>
</feature>
<accession>A0A6V0AT72</accession>
<feature type="compositionally biased region" description="Acidic residues" evidence="1">
    <location>
        <begin position="1"/>
        <end position="16"/>
    </location>
</feature>
<evidence type="ECO:0000313" key="2">
    <source>
        <dbReference type="EMBL" id="CAE0722740.1"/>
    </source>
</evidence>
<feature type="compositionally biased region" description="Basic and acidic residues" evidence="1">
    <location>
        <begin position="317"/>
        <end position="338"/>
    </location>
</feature>
<organism evidence="3">
    <name type="scientific">Pseudo-nitzschia australis</name>
    <dbReference type="NCBI Taxonomy" id="44445"/>
    <lineage>
        <taxon>Eukaryota</taxon>
        <taxon>Sar</taxon>
        <taxon>Stramenopiles</taxon>
        <taxon>Ochrophyta</taxon>
        <taxon>Bacillariophyta</taxon>
        <taxon>Bacillariophyceae</taxon>
        <taxon>Bacillariophycidae</taxon>
        <taxon>Bacillariales</taxon>
        <taxon>Bacillariaceae</taxon>
        <taxon>Pseudo-nitzschia</taxon>
    </lineage>
</organism>
<feature type="region of interest" description="Disordered" evidence="1">
    <location>
        <begin position="414"/>
        <end position="455"/>
    </location>
</feature>
<protein>
    <submittedName>
        <fullName evidence="3">Uncharacterized protein</fullName>
    </submittedName>
</protein>
<feature type="compositionally biased region" description="Basic residues" evidence="1">
    <location>
        <begin position="492"/>
        <end position="503"/>
    </location>
</feature>
<dbReference type="EMBL" id="HBIX01022139">
    <property type="protein sequence ID" value="CAE0722740.1"/>
    <property type="molecule type" value="Transcribed_RNA"/>
</dbReference>
<feature type="region of interest" description="Disordered" evidence="1">
    <location>
        <begin position="467"/>
        <end position="548"/>
    </location>
</feature>
<feature type="region of interest" description="Disordered" evidence="1">
    <location>
        <begin position="165"/>
        <end position="380"/>
    </location>
</feature>
<feature type="compositionally biased region" description="Acidic residues" evidence="1">
    <location>
        <begin position="362"/>
        <end position="373"/>
    </location>
</feature>
<name>A0A6V0AT72_9STRA</name>
<feature type="compositionally biased region" description="Basic and acidic residues" evidence="1">
    <location>
        <begin position="191"/>
        <end position="201"/>
    </location>
</feature>
<reference evidence="3" key="1">
    <citation type="submission" date="2021-01" db="EMBL/GenBank/DDBJ databases">
        <authorList>
            <person name="Corre E."/>
            <person name="Pelletier E."/>
            <person name="Niang G."/>
            <person name="Scheremetjew M."/>
            <person name="Finn R."/>
            <person name="Kale V."/>
            <person name="Holt S."/>
            <person name="Cochrane G."/>
            <person name="Meng A."/>
            <person name="Brown T."/>
            <person name="Cohen L."/>
        </authorList>
    </citation>
    <scope>NUCLEOTIDE SEQUENCE</scope>
    <source>
        <strain evidence="3">10249 10 AB</strain>
    </source>
</reference>
<feature type="compositionally biased region" description="Basic and acidic residues" evidence="1">
    <location>
        <begin position="538"/>
        <end position="548"/>
    </location>
</feature>
<proteinExistence type="predicted"/>
<feature type="compositionally biased region" description="Basic and acidic residues" evidence="1">
    <location>
        <begin position="62"/>
        <end position="71"/>
    </location>
</feature>
<feature type="compositionally biased region" description="Low complexity" evidence="1">
    <location>
        <begin position="504"/>
        <end position="516"/>
    </location>
</feature>
<evidence type="ECO:0000313" key="3">
    <source>
        <dbReference type="EMBL" id="CAE0722741.1"/>
    </source>
</evidence>